<keyword evidence="3" id="KW-1185">Reference proteome</keyword>
<dbReference type="RefSeq" id="WP_368085884.1">
    <property type="nucleotide sequence ID" value="NZ_LTAZ01000005.1"/>
</dbReference>
<dbReference type="PATRIC" id="fig|1008153.3.peg.2088"/>
<feature type="domain" description="N-acetyltransferase" evidence="1">
    <location>
        <begin position="29"/>
        <end position="194"/>
    </location>
</feature>
<protein>
    <recommendedName>
        <fullName evidence="1">N-acetyltransferase domain-containing protein</fullName>
    </recommendedName>
</protein>
<dbReference type="PROSITE" id="PS51186">
    <property type="entry name" value="GNAT"/>
    <property type="match status" value="1"/>
</dbReference>
<dbReference type="InterPro" id="IPR051531">
    <property type="entry name" value="N-acetyltransferase"/>
</dbReference>
<comment type="caution">
    <text evidence="2">The sequence shown here is derived from an EMBL/GenBank/DDBJ whole genome shotgun (WGS) entry which is preliminary data.</text>
</comment>
<evidence type="ECO:0000259" key="1">
    <source>
        <dbReference type="PROSITE" id="PS51186"/>
    </source>
</evidence>
<dbReference type="EMBL" id="LTAZ01000005">
    <property type="protein sequence ID" value="KYH25384.1"/>
    <property type="molecule type" value="Genomic_DNA"/>
</dbReference>
<organism evidence="2 3">
    <name type="scientific">Halalkalicoccus paucihalophilus</name>
    <dbReference type="NCBI Taxonomy" id="1008153"/>
    <lineage>
        <taxon>Archaea</taxon>
        <taxon>Methanobacteriati</taxon>
        <taxon>Methanobacteriota</taxon>
        <taxon>Stenosarchaea group</taxon>
        <taxon>Halobacteria</taxon>
        <taxon>Halobacteriales</taxon>
        <taxon>Halococcaceae</taxon>
        <taxon>Halalkalicoccus</taxon>
    </lineage>
</organism>
<accession>A0A151ACS2</accession>
<proteinExistence type="predicted"/>
<name>A0A151ACS2_9EURY</name>
<dbReference type="PANTHER" id="PTHR43792">
    <property type="entry name" value="GNAT FAMILY, PUTATIVE (AFU_ORTHOLOGUE AFUA_3G00765)-RELATED-RELATED"/>
    <property type="match status" value="1"/>
</dbReference>
<dbReference type="InterPro" id="IPR000182">
    <property type="entry name" value="GNAT_dom"/>
</dbReference>
<dbReference type="SUPFAM" id="SSF55729">
    <property type="entry name" value="Acyl-CoA N-acyltransferases (Nat)"/>
    <property type="match status" value="1"/>
</dbReference>
<dbReference type="GO" id="GO:0016747">
    <property type="term" value="F:acyltransferase activity, transferring groups other than amino-acyl groups"/>
    <property type="evidence" value="ECO:0007669"/>
    <property type="project" value="InterPro"/>
</dbReference>
<dbReference type="Proteomes" id="UP000075321">
    <property type="component" value="Unassembled WGS sequence"/>
</dbReference>
<dbReference type="AlphaFoldDB" id="A0A151ACS2"/>
<dbReference type="InterPro" id="IPR016181">
    <property type="entry name" value="Acyl_CoA_acyltransferase"/>
</dbReference>
<dbReference type="Gene3D" id="3.40.630.30">
    <property type="match status" value="1"/>
</dbReference>
<evidence type="ECO:0000313" key="3">
    <source>
        <dbReference type="Proteomes" id="UP000075321"/>
    </source>
</evidence>
<gene>
    <name evidence="2" type="ORF">HAPAU_20540</name>
</gene>
<reference evidence="2 3" key="1">
    <citation type="submission" date="2016-02" db="EMBL/GenBank/DDBJ databases">
        <title>Genome sequence of Halalkalicoccus paucihalophilus DSM 24557.</title>
        <authorList>
            <person name="Poehlein A."/>
            <person name="Daniel R."/>
        </authorList>
    </citation>
    <scope>NUCLEOTIDE SEQUENCE [LARGE SCALE GENOMIC DNA]</scope>
    <source>
        <strain evidence="2 3">DSM 24557</strain>
    </source>
</reference>
<sequence length="200" mass="22614">MSSLFPDRIETEHLALEPLHESVDPLDFYRICSSDPGIEEVTEHLPWEPHSTPKETIDFLEDVESQYTSSRGVQYVVRPRGGESEGEIAGATGLTVDWERRTGTLGLWLRKRFWGRGNSSERASALIELAFDRLDLELVAVTHADGNGRSKRAIEKYVEAHDGEYDGILRNWDTTGDSPRDMHRYTIPWKKTDRPGTSGG</sequence>
<evidence type="ECO:0000313" key="2">
    <source>
        <dbReference type="EMBL" id="KYH25384.1"/>
    </source>
</evidence>
<dbReference type="Pfam" id="PF13302">
    <property type="entry name" value="Acetyltransf_3"/>
    <property type="match status" value="1"/>
</dbReference>